<feature type="compositionally biased region" description="Acidic residues" evidence="1">
    <location>
        <begin position="192"/>
        <end position="225"/>
    </location>
</feature>
<evidence type="ECO:0000313" key="4">
    <source>
        <dbReference type="Proteomes" id="UP000075886"/>
    </source>
</evidence>
<evidence type="ECO:0000256" key="2">
    <source>
        <dbReference type="SAM" id="Phobius"/>
    </source>
</evidence>
<dbReference type="EMBL" id="AXCN02000356">
    <property type="status" value="NOT_ANNOTATED_CDS"/>
    <property type="molecule type" value="Genomic_DNA"/>
</dbReference>
<keyword evidence="2" id="KW-0812">Transmembrane</keyword>
<protein>
    <submittedName>
        <fullName evidence="3">Uncharacterized protein</fullName>
    </submittedName>
</protein>
<feature type="region of interest" description="Disordered" evidence="1">
    <location>
        <begin position="323"/>
        <end position="344"/>
    </location>
</feature>
<dbReference type="EnsemblMetazoa" id="AFAF001857-RA">
    <property type="protein sequence ID" value="AFAF001857-PA"/>
    <property type="gene ID" value="AFAF001857"/>
</dbReference>
<proteinExistence type="predicted"/>
<name>A0A182Q2L6_9DIPT</name>
<organism evidence="3 4">
    <name type="scientific">Anopheles farauti</name>
    <dbReference type="NCBI Taxonomy" id="69004"/>
    <lineage>
        <taxon>Eukaryota</taxon>
        <taxon>Metazoa</taxon>
        <taxon>Ecdysozoa</taxon>
        <taxon>Arthropoda</taxon>
        <taxon>Hexapoda</taxon>
        <taxon>Insecta</taxon>
        <taxon>Pterygota</taxon>
        <taxon>Neoptera</taxon>
        <taxon>Endopterygota</taxon>
        <taxon>Diptera</taxon>
        <taxon>Nematocera</taxon>
        <taxon>Culicoidea</taxon>
        <taxon>Culicidae</taxon>
        <taxon>Anophelinae</taxon>
        <taxon>Anopheles</taxon>
    </lineage>
</organism>
<dbReference type="VEuPathDB" id="VectorBase:AFAF001857"/>
<keyword evidence="2" id="KW-1133">Transmembrane helix</keyword>
<feature type="transmembrane region" description="Helical" evidence="2">
    <location>
        <begin position="293"/>
        <end position="312"/>
    </location>
</feature>
<reference evidence="3" key="2">
    <citation type="submission" date="2020-05" db="UniProtKB">
        <authorList>
            <consortium name="EnsemblMetazoa"/>
        </authorList>
    </citation>
    <scope>IDENTIFICATION</scope>
    <source>
        <strain evidence="3">FAR1</strain>
    </source>
</reference>
<accession>A0A182Q2L6</accession>
<sequence>MIVGPRRDRVVGTVGLEEGELTAGSNKHQSKTTTSAPCLDADEEWCVMALYAHHKHVDARATGTQDGMEEEEYGSVADLLFGSFRLATKRYYRIPRSRSNSSSSTNPNPAFEKQGSKTLTVMAAELPASSSGILISIASVRWAVSLFAARAEITTPAPEPPIGTLPSLLPTVATATAVVAVVEVLPIAHEDEGIDDAQEEEEDEDEEADEEATEDVDEVDDGVDVEEQDVDEAGDRLVVTTCTTGRMVSGAATIVILDEDEELGCCGGCNGSPQPSSVPSPTNDTTCSSHSSTMASVVVMVLVLVVLVVVVVEPLPVRLASSVSSSAADATTTRPPSITDSTTSSGVSASRVAAVLVVVIGS</sequence>
<evidence type="ECO:0000313" key="3">
    <source>
        <dbReference type="EnsemblMetazoa" id="AFAF001857-PA"/>
    </source>
</evidence>
<dbReference type="Proteomes" id="UP000075886">
    <property type="component" value="Unassembled WGS sequence"/>
</dbReference>
<keyword evidence="4" id="KW-1185">Reference proteome</keyword>
<keyword evidence="2" id="KW-0472">Membrane</keyword>
<evidence type="ECO:0000256" key="1">
    <source>
        <dbReference type="SAM" id="MobiDB-lite"/>
    </source>
</evidence>
<dbReference type="AlphaFoldDB" id="A0A182Q2L6"/>
<feature type="region of interest" description="Disordered" evidence="1">
    <location>
        <begin position="189"/>
        <end position="225"/>
    </location>
</feature>
<reference evidence="4" key="1">
    <citation type="submission" date="2014-01" db="EMBL/GenBank/DDBJ databases">
        <title>The Genome Sequence of Anopheles farauti FAR1 (V2).</title>
        <authorList>
            <consortium name="The Broad Institute Genomics Platform"/>
            <person name="Neafsey D.E."/>
            <person name="Besansky N."/>
            <person name="Howell P."/>
            <person name="Walton C."/>
            <person name="Young S.K."/>
            <person name="Zeng Q."/>
            <person name="Gargeya S."/>
            <person name="Fitzgerald M."/>
            <person name="Haas B."/>
            <person name="Abouelleil A."/>
            <person name="Allen A.W."/>
            <person name="Alvarado L."/>
            <person name="Arachchi H.M."/>
            <person name="Berlin A.M."/>
            <person name="Chapman S.B."/>
            <person name="Gainer-Dewar J."/>
            <person name="Goldberg J."/>
            <person name="Griggs A."/>
            <person name="Gujja S."/>
            <person name="Hansen M."/>
            <person name="Howarth C."/>
            <person name="Imamovic A."/>
            <person name="Ireland A."/>
            <person name="Larimer J."/>
            <person name="McCowan C."/>
            <person name="Murphy C."/>
            <person name="Pearson M."/>
            <person name="Poon T.W."/>
            <person name="Priest M."/>
            <person name="Roberts A."/>
            <person name="Saif S."/>
            <person name="Shea T."/>
            <person name="Sisk P."/>
            <person name="Sykes S."/>
            <person name="Wortman J."/>
            <person name="Nusbaum C."/>
            <person name="Birren B."/>
        </authorList>
    </citation>
    <scope>NUCLEOTIDE SEQUENCE [LARGE SCALE GENOMIC DNA]</scope>
    <source>
        <strain evidence="4">FAR1</strain>
    </source>
</reference>